<accession>A0A917WNL8</accession>
<feature type="domain" description="Transposase IS66 C-terminal" evidence="5">
    <location>
        <begin position="463"/>
        <end position="500"/>
    </location>
</feature>
<evidence type="ECO:0000259" key="5">
    <source>
        <dbReference type="Pfam" id="PF13817"/>
    </source>
</evidence>
<dbReference type="Pfam" id="PF03050">
    <property type="entry name" value="DDE_Tnp_IS66"/>
    <property type="match status" value="1"/>
</dbReference>
<dbReference type="AlphaFoldDB" id="A0A917WNL8"/>
<dbReference type="InterPro" id="IPR024474">
    <property type="entry name" value="Znf_dom_IS66"/>
</dbReference>
<dbReference type="EMBL" id="BMLF01000008">
    <property type="protein sequence ID" value="GGM16810.1"/>
    <property type="molecule type" value="Genomic_DNA"/>
</dbReference>
<reference evidence="6" key="2">
    <citation type="submission" date="2020-09" db="EMBL/GenBank/DDBJ databases">
        <authorList>
            <person name="Sun Q."/>
            <person name="Zhou Y."/>
        </authorList>
    </citation>
    <scope>NUCLEOTIDE SEQUENCE</scope>
    <source>
        <strain evidence="6">CGMCC 1.6293</strain>
    </source>
</reference>
<dbReference type="Proteomes" id="UP000649829">
    <property type="component" value="Unassembled WGS sequence"/>
</dbReference>
<dbReference type="Pfam" id="PF13005">
    <property type="entry name" value="zf-IS66"/>
    <property type="match status" value="1"/>
</dbReference>
<dbReference type="PANTHER" id="PTHR33678">
    <property type="entry name" value="BLL1576 PROTEIN"/>
    <property type="match status" value="1"/>
</dbReference>
<evidence type="ECO:0000256" key="1">
    <source>
        <dbReference type="SAM" id="MobiDB-lite"/>
    </source>
</evidence>
<dbReference type="InterPro" id="IPR039552">
    <property type="entry name" value="IS66_C"/>
</dbReference>
<feature type="domain" description="Transposase IS66 zinc-finger binding" evidence="3">
    <location>
        <begin position="113"/>
        <end position="155"/>
    </location>
</feature>
<evidence type="ECO:0000313" key="7">
    <source>
        <dbReference type="Proteomes" id="UP000649829"/>
    </source>
</evidence>
<dbReference type="PANTHER" id="PTHR33678:SF1">
    <property type="entry name" value="BLL1576 PROTEIN"/>
    <property type="match status" value="1"/>
</dbReference>
<name>A0A917WNL8_9RHOB</name>
<feature type="region of interest" description="Disordered" evidence="1">
    <location>
        <begin position="78"/>
        <end position="112"/>
    </location>
</feature>
<comment type="caution">
    <text evidence="6">The sequence shown here is derived from an EMBL/GenBank/DDBJ whole genome shotgun (WGS) entry which is preliminary data.</text>
</comment>
<evidence type="ECO:0000313" key="6">
    <source>
        <dbReference type="EMBL" id="GGM16810.1"/>
    </source>
</evidence>
<dbReference type="Pfam" id="PF13817">
    <property type="entry name" value="DDE_Tnp_IS66_C"/>
    <property type="match status" value="1"/>
</dbReference>
<dbReference type="Pfam" id="PF13007">
    <property type="entry name" value="LZ_Tnp_IS66"/>
    <property type="match status" value="1"/>
</dbReference>
<protein>
    <submittedName>
        <fullName evidence="6">IS66 family transposase</fullName>
    </submittedName>
</protein>
<reference evidence="6" key="1">
    <citation type="journal article" date="2014" name="Int. J. Syst. Evol. Microbiol.">
        <title>Complete genome sequence of Corynebacterium casei LMG S-19264T (=DSM 44701T), isolated from a smear-ripened cheese.</title>
        <authorList>
            <consortium name="US DOE Joint Genome Institute (JGI-PGF)"/>
            <person name="Walter F."/>
            <person name="Albersmeier A."/>
            <person name="Kalinowski J."/>
            <person name="Ruckert C."/>
        </authorList>
    </citation>
    <scope>NUCLEOTIDE SEQUENCE</scope>
    <source>
        <strain evidence="6">CGMCC 1.6293</strain>
    </source>
</reference>
<evidence type="ECO:0000259" key="3">
    <source>
        <dbReference type="Pfam" id="PF13005"/>
    </source>
</evidence>
<evidence type="ECO:0000259" key="4">
    <source>
        <dbReference type="Pfam" id="PF13007"/>
    </source>
</evidence>
<dbReference type="InterPro" id="IPR004291">
    <property type="entry name" value="Transposase_IS66_central"/>
</dbReference>
<dbReference type="InterPro" id="IPR024463">
    <property type="entry name" value="Transposase_TnpC_homeodom"/>
</dbReference>
<gene>
    <name evidence="6" type="ORF">GCM10011534_43490</name>
</gene>
<organism evidence="6 7">
    <name type="scientific">Pseudooceanicola nanhaiensis</name>
    <dbReference type="NCBI Taxonomy" id="375761"/>
    <lineage>
        <taxon>Bacteria</taxon>
        <taxon>Pseudomonadati</taxon>
        <taxon>Pseudomonadota</taxon>
        <taxon>Alphaproteobacteria</taxon>
        <taxon>Rhodobacterales</taxon>
        <taxon>Paracoccaceae</taxon>
        <taxon>Pseudooceanicola</taxon>
    </lineage>
</organism>
<feature type="domain" description="Transposase TnpC homeodomain" evidence="4">
    <location>
        <begin position="36"/>
        <end position="103"/>
    </location>
</feature>
<evidence type="ECO:0000259" key="2">
    <source>
        <dbReference type="Pfam" id="PF03050"/>
    </source>
</evidence>
<keyword evidence="7" id="KW-1185">Reference proteome</keyword>
<sequence length="505" mass="56768">MLEMPRTRPSDHDELRALTAQLRDLARSQALKIEKLEHQLAGHRKARFGSKSESLDQLAFALHEDAEIADAAAALQEEAGQVDDDNPGKRRHSRAPLPDHLERQSEVLSPGETCADCGGTMRALGEDVTQELEYIPGRFVIREIVRPRMACNCCEAFAQSPMPSRPIERGRAGPGLLAHVLVGKYCDHLPIYRQSEIYAREKVDLHRLTLTDWVGRSTALLAPLADYIGKQVRAGPTLFADDTPVKMQIGGKTGKAQTARMWSYVRDERPWCGQAPPCAWYQFSVDRKGKHPAGHLAGYKGIVHADGFTGFNGLFGEGLASEQACMVHVRRKFVDVFERNGSTIARETIERIAGLYAVEKEARHKSPDERVVLRQTKARPIFDELEIWLKAQLPKISGKTKLAEAFRYALSRMPKARTYLEDGRLELDNNICERSIRPLTLGRKNYLFMGSEGGGKAAAIAYTLIETARMNRVDPEAWLTWVLTRISDHKINRIDDLTPWNWQPT</sequence>
<proteinExistence type="predicted"/>
<feature type="domain" description="Transposase IS66 central" evidence="2">
    <location>
        <begin position="169"/>
        <end position="456"/>
    </location>
</feature>
<dbReference type="NCBIfam" id="NF033517">
    <property type="entry name" value="transpos_IS66"/>
    <property type="match status" value="1"/>
</dbReference>
<dbReference type="InterPro" id="IPR052344">
    <property type="entry name" value="Transposase-related"/>
</dbReference>